<feature type="region of interest" description="Disordered" evidence="1">
    <location>
        <begin position="139"/>
        <end position="159"/>
    </location>
</feature>
<dbReference type="Proteomes" id="UP000053815">
    <property type="component" value="Unassembled WGS sequence"/>
</dbReference>
<organism evidence="2">
    <name type="scientific">Mucor ambiguus</name>
    <dbReference type="NCBI Taxonomy" id="91626"/>
    <lineage>
        <taxon>Eukaryota</taxon>
        <taxon>Fungi</taxon>
        <taxon>Fungi incertae sedis</taxon>
        <taxon>Mucoromycota</taxon>
        <taxon>Mucoromycotina</taxon>
        <taxon>Mucoromycetes</taxon>
        <taxon>Mucorales</taxon>
        <taxon>Mucorineae</taxon>
        <taxon>Mucoraceae</taxon>
        <taxon>Mucor</taxon>
    </lineage>
</organism>
<dbReference type="AlphaFoldDB" id="A0A0C9M845"/>
<protein>
    <submittedName>
        <fullName evidence="2">Uncharacterized protein</fullName>
    </submittedName>
</protein>
<name>A0A0C9M845_9FUNG</name>
<dbReference type="EMBL" id="DF836325">
    <property type="protein sequence ID" value="GAN03234.1"/>
    <property type="molecule type" value="Genomic_DNA"/>
</dbReference>
<evidence type="ECO:0000256" key="1">
    <source>
        <dbReference type="SAM" id="MobiDB-lite"/>
    </source>
</evidence>
<reference evidence="2" key="1">
    <citation type="submission" date="2014-09" db="EMBL/GenBank/DDBJ databases">
        <title>Draft genome sequence of an oleaginous Mucoromycotina fungus Mucor ambiguus NBRC6742.</title>
        <authorList>
            <person name="Takeda I."/>
            <person name="Yamane N."/>
            <person name="Morita T."/>
            <person name="Tamano K."/>
            <person name="Machida M."/>
            <person name="Baker S."/>
            <person name="Koike H."/>
        </authorList>
    </citation>
    <scope>NUCLEOTIDE SEQUENCE</scope>
    <source>
        <strain evidence="2">NBRC 6742</strain>
    </source>
</reference>
<accession>A0A0C9M845</accession>
<evidence type="ECO:0000313" key="3">
    <source>
        <dbReference type="Proteomes" id="UP000053815"/>
    </source>
</evidence>
<keyword evidence="3" id="KW-1185">Reference proteome</keyword>
<proteinExistence type="predicted"/>
<gene>
    <name evidence="2" type="ORF">MAM1_0036c02686</name>
</gene>
<evidence type="ECO:0000313" key="2">
    <source>
        <dbReference type="EMBL" id="GAN03234.1"/>
    </source>
</evidence>
<sequence length="220" mass="25251">MSTLILDADHNDDLLFINEDQVLRYASPFAMDDLYLNSINTISPNESHLSEFSSEEDEDFYFKMLQPQAPPPSPQAKPMLDILFSEKLNASLEACMVNNKSHNLDPTSATNTASIYSDHLEQHAQALDKLLRKTIKDEKQNSFKKSTKQKRNTSAYAQHLRKSSISKELSCRWQDRAQNQKLQHVAKATEITDKLKKALLRHQQSIEEEDMINELRDMGL</sequence>
<dbReference type="OrthoDB" id="2252247at2759"/>